<dbReference type="PANTHER" id="PTHR30244">
    <property type="entry name" value="TRANSAMINASE"/>
    <property type="match status" value="1"/>
</dbReference>
<accession>A0A318S9L2</accession>
<name>A0A318S9L2_9DEIO</name>
<evidence type="ECO:0000313" key="6">
    <source>
        <dbReference type="EMBL" id="PYE55901.1"/>
    </source>
</evidence>
<comment type="cofactor">
    <cofactor evidence="1">
        <name>pyridoxal 5'-phosphate</name>
        <dbReference type="ChEBI" id="CHEBI:597326"/>
    </cofactor>
</comment>
<dbReference type="OrthoDB" id="9810913at2"/>
<dbReference type="GO" id="GO:0008483">
    <property type="term" value="F:transaminase activity"/>
    <property type="evidence" value="ECO:0007669"/>
    <property type="project" value="TreeGrafter"/>
</dbReference>
<comment type="caution">
    <text evidence="6">The sequence shown here is derived from an EMBL/GenBank/DDBJ whole genome shotgun (WGS) entry which is preliminary data.</text>
</comment>
<dbReference type="NCBIfam" id="NF011936">
    <property type="entry name" value="PRK15407.1"/>
    <property type="match status" value="1"/>
</dbReference>
<sequence>MTTTPDPKTQTTPETPVSDAESLRRQILELTRKYQAAKWPKGEFVPGVTPVPVSGKVFDADEVELVVDAGLDFWLTTGRFAKQFEREFARWMDVRHCLLVNSGSSANLVALSALTSPQLGDRRLKPGDEVITAAEGFPTTVNPIVQNGLVPVFLDAHIPTYNIDPTRLEEAVTPRTKAIMIAHTLGNPFDLDAVMAVAKRHGLWVIEDTCDAVGAEYKGKKVGTFGDLATVSFYPAHHMTMGEGGAVLTNQPLLKKLVESFRDWGRDCWCEPGVDNTCGKRFDWQLGDLPCGYDHKYTYSHIGYNLKLTDMQAAVGVAQLRKLDYFIERRRENFTYLRERLKSLQNVLILPEATAGSEPSWFGFPITVRDDASITRNELVRFLEARKIGTRLLFAGNLTKQPAYKDVNYRIVGGTENTDVVMNATFWVGIYPALEREHLDFIADSIAEALGASKDV</sequence>
<dbReference type="Gene3D" id="3.90.1150.10">
    <property type="entry name" value="Aspartate Aminotransferase, domain 1"/>
    <property type="match status" value="1"/>
</dbReference>
<evidence type="ECO:0000256" key="3">
    <source>
        <dbReference type="ARBA" id="ARBA00037999"/>
    </source>
</evidence>
<feature type="region of interest" description="Disordered" evidence="5">
    <location>
        <begin position="1"/>
        <end position="22"/>
    </location>
</feature>
<protein>
    <submittedName>
        <fullName evidence="6">CDP-6-deoxy-D-xylo-4-hexulose-3-dehydrase</fullName>
    </submittedName>
</protein>
<gene>
    <name evidence="6" type="ORF">DES52_102267</name>
</gene>
<dbReference type="Proteomes" id="UP000248326">
    <property type="component" value="Unassembled WGS sequence"/>
</dbReference>
<dbReference type="Pfam" id="PF01041">
    <property type="entry name" value="DegT_DnrJ_EryC1"/>
    <property type="match status" value="1"/>
</dbReference>
<organism evidence="6 7">
    <name type="scientific">Deinococcus yavapaiensis KR-236</name>
    <dbReference type="NCBI Taxonomy" id="694435"/>
    <lineage>
        <taxon>Bacteria</taxon>
        <taxon>Thermotogati</taxon>
        <taxon>Deinococcota</taxon>
        <taxon>Deinococci</taxon>
        <taxon>Deinococcales</taxon>
        <taxon>Deinococcaceae</taxon>
        <taxon>Deinococcus</taxon>
    </lineage>
</organism>
<dbReference type="EMBL" id="QJSX01000002">
    <property type="protein sequence ID" value="PYE55901.1"/>
    <property type="molecule type" value="Genomic_DNA"/>
</dbReference>
<dbReference type="Gene3D" id="3.40.640.10">
    <property type="entry name" value="Type I PLP-dependent aspartate aminotransferase-like (Major domain)"/>
    <property type="match status" value="1"/>
</dbReference>
<evidence type="ECO:0000256" key="4">
    <source>
        <dbReference type="RuleBase" id="RU004508"/>
    </source>
</evidence>
<proteinExistence type="inferred from homology"/>
<dbReference type="PANTHER" id="PTHR30244:SF34">
    <property type="entry name" value="DTDP-4-AMINO-4,6-DIDEOXYGALACTOSE TRANSAMINASE"/>
    <property type="match status" value="1"/>
</dbReference>
<evidence type="ECO:0000313" key="7">
    <source>
        <dbReference type="Proteomes" id="UP000248326"/>
    </source>
</evidence>
<dbReference type="GO" id="GO:0000271">
    <property type="term" value="P:polysaccharide biosynthetic process"/>
    <property type="evidence" value="ECO:0007669"/>
    <property type="project" value="TreeGrafter"/>
</dbReference>
<dbReference type="InterPro" id="IPR015421">
    <property type="entry name" value="PyrdxlP-dep_Trfase_major"/>
</dbReference>
<dbReference type="InterPro" id="IPR015424">
    <property type="entry name" value="PyrdxlP-dep_Trfase"/>
</dbReference>
<dbReference type="SUPFAM" id="SSF53383">
    <property type="entry name" value="PLP-dependent transferases"/>
    <property type="match status" value="1"/>
</dbReference>
<evidence type="ECO:0000256" key="1">
    <source>
        <dbReference type="ARBA" id="ARBA00001933"/>
    </source>
</evidence>
<dbReference type="InterPro" id="IPR000653">
    <property type="entry name" value="DegT/StrS_aminotransferase"/>
</dbReference>
<dbReference type="RefSeq" id="WP_110885431.1">
    <property type="nucleotide sequence ID" value="NZ_QJSX01000002.1"/>
</dbReference>
<dbReference type="AlphaFoldDB" id="A0A318S9L2"/>
<dbReference type="GO" id="GO:0030170">
    <property type="term" value="F:pyridoxal phosphate binding"/>
    <property type="evidence" value="ECO:0007669"/>
    <property type="project" value="TreeGrafter"/>
</dbReference>
<keyword evidence="2 4" id="KW-0663">Pyridoxal phosphate</keyword>
<dbReference type="FunFam" id="3.40.640.10:FF:000079">
    <property type="entry name" value="LPS biosynthesis protein"/>
    <property type="match status" value="1"/>
</dbReference>
<keyword evidence="7" id="KW-1185">Reference proteome</keyword>
<comment type="similarity">
    <text evidence="3 4">Belongs to the DegT/DnrJ/EryC1 family.</text>
</comment>
<dbReference type="PIRSF" id="PIRSF000390">
    <property type="entry name" value="PLP_StrS"/>
    <property type="match status" value="1"/>
</dbReference>
<evidence type="ECO:0000256" key="5">
    <source>
        <dbReference type="SAM" id="MobiDB-lite"/>
    </source>
</evidence>
<feature type="compositionally biased region" description="Low complexity" evidence="5">
    <location>
        <begin position="1"/>
        <end position="16"/>
    </location>
</feature>
<dbReference type="InterPro" id="IPR015422">
    <property type="entry name" value="PyrdxlP-dep_Trfase_small"/>
</dbReference>
<evidence type="ECO:0000256" key="2">
    <source>
        <dbReference type="ARBA" id="ARBA00022898"/>
    </source>
</evidence>
<reference evidence="6 7" key="1">
    <citation type="submission" date="2018-06" db="EMBL/GenBank/DDBJ databases">
        <title>Genomic Encyclopedia of Type Strains, Phase IV (KMG-IV): sequencing the most valuable type-strain genomes for metagenomic binning, comparative biology and taxonomic classification.</title>
        <authorList>
            <person name="Goeker M."/>
        </authorList>
    </citation>
    <scope>NUCLEOTIDE SEQUENCE [LARGE SCALE GENOMIC DNA]</scope>
    <source>
        <strain evidence="6 7">DSM 18048</strain>
    </source>
</reference>
<dbReference type="CDD" id="cd00616">
    <property type="entry name" value="AHBA_syn"/>
    <property type="match status" value="1"/>
</dbReference>